<dbReference type="RefSeq" id="XP_001015442.3">
    <property type="nucleotide sequence ID" value="XM_001015442.3"/>
</dbReference>
<dbReference type="InParanoid" id="Q23FF6"/>
<protein>
    <submittedName>
        <fullName evidence="2">Uncharacterized protein</fullName>
    </submittedName>
</protein>
<dbReference type="AlphaFoldDB" id="Q23FF6"/>
<dbReference type="eggNOG" id="ENOG502SRU2">
    <property type="taxonomic scope" value="Eukaryota"/>
</dbReference>
<reference evidence="3" key="1">
    <citation type="journal article" date="2006" name="PLoS Biol.">
        <title>Macronuclear genome sequence of the ciliate Tetrahymena thermophila, a model eukaryote.</title>
        <authorList>
            <person name="Eisen J.A."/>
            <person name="Coyne R.S."/>
            <person name="Wu M."/>
            <person name="Wu D."/>
            <person name="Thiagarajan M."/>
            <person name="Wortman J.R."/>
            <person name="Badger J.H."/>
            <person name="Ren Q."/>
            <person name="Amedeo P."/>
            <person name="Jones K.M."/>
            <person name="Tallon L.J."/>
            <person name="Delcher A.L."/>
            <person name="Salzberg S.L."/>
            <person name="Silva J.C."/>
            <person name="Haas B.J."/>
            <person name="Majoros W.H."/>
            <person name="Farzad M."/>
            <person name="Carlton J.M."/>
            <person name="Smith R.K. Jr."/>
            <person name="Garg J."/>
            <person name="Pearlman R.E."/>
            <person name="Karrer K.M."/>
            <person name="Sun L."/>
            <person name="Manning G."/>
            <person name="Elde N.C."/>
            <person name="Turkewitz A.P."/>
            <person name="Asai D.J."/>
            <person name="Wilkes D.E."/>
            <person name="Wang Y."/>
            <person name="Cai H."/>
            <person name="Collins K."/>
            <person name="Stewart B.A."/>
            <person name="Lee S.R."/>
            <person name="Wilamowska K."/>
            <person name="Weinberg Z."/>
            <person name="Ruzzo W.L."/>
            <person name="Wloga D."/>
            <person name="Gaertig J."/>
            <person name="Frankel J."/>
            <person name="Tsao C.-C."/>
            <person name="Gorovsky M.A."/>
            <person name="Keeling P.J."/>
            <person name="Waller R.F."/>
            <person name="Patron N.J."/>
            <person name="Cherry J.M."/>
            <person name="Stover N.A."/>
            <person name="Krieger C.J."/>
            <person name="del Toro C."/>
            <person name="Ryder H.F."/>
            <person name="Williamson S.C."/>
            <person name="Barbeau R.A."/>
            <person name="Hamilton E.P."/>
            <person name="Orias E."/>
        </authorList>
    </citation>
    <scope>NUCLEOTIDE SEQUENCE [LARGE SCALE GENOMIC DNA]</scope>
    <source>
        <strain evidence="3">SB210</strain>
    </source>
</reference>
<keyword evidence="3" id="KW-1185">Reference proteome</keyword>
<proteinExistence type="predicted"/>
<dbReference type="KEGG" id="tet:TTHERM_00378610"/>
<dbReference type="Proteomes" id="UP000009168">
    <property type="component" value="Unassembled WGS sequence"/>
</dbReference>
<evidence type="ECO:0000256" key="1">
    <source>
        <dbReference type="SAM" id="Coils"/>
    </source>
</evidence>
<feature type="coiled-coil region" evidence="1">
    <location>
        <begin position="219"/>
        <end position="246"/>
    </location>
</feature>
<feature type="coiled-coil region" evidence="1">
    <location>
        <begin position="87"/>
        <end position="142"/>
    </location>
</feature>
<dbReference type="GeneID" id="7830297"/>
<evidence type="ECO:0000313" key="3">
    <source>
        <dbReference type="Proteomes" id="UP000009168"/>
    </source>
</evidence>
<keyword evidence="1" id="KW-0175">Coiled coil</keyword>
<gene>
    <name evidence="2" type="ORF">TTHERM_00378610</name>
</gene>
<sequence length="540" mass="63137">MFTYASQAYAPVGSYYDNSQSYMSPTKDQRTHSLRYLDDGKQFDSLMDTHHYEEYKQKMQQSLLSNPNSSQINQTYANTSIGSPFVLKELELRYQELQRLLKFTEDELNKAKVKIIDQKAYYEELLKEKDKRIEEYQTKERQFYQKLVTPNASQREIPDKKEVYIENQALIQDPRNMQSPISEVKGLHKNASQKTLDSLPLSLVQQTPVDKFYKYDLQIKKLEISISQKDLEIANLSQEVNQLKQTIDYKVHLEMQERQRREHFESSLTNIPFLTENSDLKRQNASLKAENNTLKRQLKDSKSKLELFETNNSNLANKLNELVQKEKALLEEQYQNSQKKQATSILKVSGDKSLLDGVVGIMHYIRQALSEIMFEVFVKSGNISIQKKANSFISFQVNLKSVFGPESRGVVIALYLYKKMKQLVKIYYPDYGEIGTEDMDMYKILAGDSDREVERSEVNIWIINSLQEIEKKSLKDKSEIKDQKDIFRLLALLYRTRHPLQGTSLDVDQDIQIRLEDQVVERMLKLSIEEMPQEQEDAKN</sequence>
<organism evidence="2 3">
    <name type="scientific">Tetrahymena thermophila (strain SB210)</name>
    <dbReference type="NCBI Taxonomy" id="312017"/>
    <lineage>
        <taxon>Eukaryota</taxon>
        <taxon>Sar</taxon>
        <taxon>Alveolata</taxon>
        <taxon>Ciliophora</taxon>
        <taxon>Intramacronucleata</taxon>
        <taxon>Oligohymenophorea</taxon>
        <taxon>Hymenostomatida</taxon>
        <taxon>Tetrahymenina</taxon>
        <taxon>Tetrahymenidae</taxon>
        <taxon>Tetrahymena</taxon>
    </lineage>
</organism>
<dbReference type="OrthoDB" id="295937at2759"/>
<feature type="coiled-coil region" evidence="1">
    <location>
        <begin position="277"/>
        <end position="340"/>
    </location>
</feature>
<dbReference type="EMBL" id="GG662706">
    <property type="protein sequence ID" value="EAR95197.3"/>
    <property type="molecule type" value="Genomic_DNA"/>
</dbReference>
<evidence type="ECO:0000313" key="2">
    <source>
        <dbReference type="EMBL" id="EAR95197.3"/>
    </source>
</evidence>
<name>Q23FF6_TETTS</name>
<accession>Q23FF6</accession>
<dbReference type="HOGENOM" id="CLU_509531_0_0_1"/>